<keyword evidence="1" id="KW-0175">Coiled coil</keyword>
<evidence type="ECO:0000256" key="2">
    <source>
        <dbReference type="SAM" id="MobiDB-lite"/>
    </source>
</evidence>
<accession>A0ABS4QH34</accession>
<organism evidence="3 4">
    <name type="scientific">Nocardia goodfellowii</name>
    <dbReference type="NCBI Taxonomy" id="882446"/>
    <lineage>
        <taxon>Bacteria</taxon>
        <taxon>Bacillati</taxon>
        <taxon>Actinomycetota</taxon>
        <taxon>Actinomycetes</taxon>
        <taxon>Mycobacteriales</taxon>
        <taxon>Nocardiaceae</taxon>
        <taxon>Nocardia</taxon>
    </lineage>
</organism>
<evidence type="ECO:0000313" key="4">
    <source>
        <dbReference type="Proteomes" id="UP001519325"/>
    </source>
</evidence>
<name>A0ABS4QH34_9NOCA</name>
<dbReference type="Proteomes" id="UP001519325">
    <property type="component" value="Unassembled WGS sequence"/>
</dbReference>
<reference evidence="3 4" key="1">
    <citation type="submission" date="2021-03" db="EMBL/GenBank/DDBJ databases">
        <title>Sequencing the genomes of 1000 actinobacteria strains.</title>
        <authorList>
            <person name="Klenk H.-P."/>
        </authorList>
    </citation>
    <scope>NUCLEOTIDE SEQUENCE [LARGE SCALE GENOMIC DNA]</scope>
    <source>
        <strain evidence="3 4">DSM 45516</strain>
    </source>
</reference>
<gene>
    <name evidence="3" type="ORF">BJ987_003915</name>
</gene>
<keyword evidence="4" id="KW-1185">Reference proteome</keyword>
<comment type="caution">
    <text evidence="3">The sequence shown here is derived from an EMBL/GenBank/DDBJ whole genome shotgun (WGS) entry which is preliminary data.</text>
</comment>
<evidence type="ECO:0000256" key="1">
    <source>
        <dbReference type="SAM" id="Coils"/>
    </source>
</evidence>
<dbReference type="EMBL" id="JAGGMR010000001">
    <property type="protein sequence ID" value="MBP2191014.1"/>
    <property type="molecule type" value="Genomic_DNA"/>
</dbReference>
<feature type="coiled-coil region" evidence="1">
    <location>
        <begin position="179"/>
        <end position="241"/>
    </location>
</feature>
<evidence type="ECO:0008006" key="5">
    <source>
        <dbReference type="Google" id="ProtNLM"/>
    </source>
</evidence>
<evidence type="ECO:0000313" key="3">
    <source>
        <dbReference type="EMBL" id="MBP2191014.1"/>
    </source>
</evidence>
<feature type="region of interest" description="Disordered" evidence="2">
    <location>
        <begin position="328"/>
        <end position="365"/>
    </location>
</feature>
<sequence>MPKGKWLGPRRTRTTDEIPRGRADHRLVYRVDGDYILDNFALPLDSPTVLAATHVSLVDLSRNSPVTVEFEIPSMDASSFTVRATFLCSVTDAVAVVQEGSADVTTTLEVYLSGHYPLEEIGRSHNLDEINSVRRKLNARTEAFTTFMPPKLAGMHVEFASAQVLTPDDVKNFYGSVREETFRAKLARLQQQNSQQQQLHRTDFEQQEADLAQAHRNLIERKQLRHDLDRYQELSAEVSDDPRDVMRHALSTGRMTHAEYIEVARQMQQGKDEYDREMSRRQWEADRVDSRAAMQAKVDVVRGLIERGHVDTMAMHGLESAIDSLINGAPTSSVDGAATRPGLASPSSESADDNETVEVREEDGS</sequence>
<protein>
    <recommendedName>
        <fullName evidence="5">PE-PGRS family protein</fullName>
    </recommendedName>
</protein>
<proteinExistence type="predicted"/>